<evidence type="ECO:0000259" key="3">
    <source>
        <dbReference type="Pfam" id="PF00501"/>
    </source>
</evidence>
<protein>
    <submittedName>
        <fullName evidence="4">AMP-dependent synthetase</fullName>
    </submittedName>
</protein>
<dbReference type="AlphaFoldDB" id="A0A918NZI7"/>
<dbReference type="GO" id="GO:0004467">
    <property type="term" value="F:long-chain fatty acid-CoA ligase activity"/>
    <property type="evidence" value="ECO:0007669"/>
    <property type="project" value="TreeGrafter"/>
</dbReference>
<evidence type="ECO:0000313" key="5">
    <source>
        <dbReference type="Proteomes" id="UP000645257"/>
    </source>
</evidence>
<dbReference type="EMBL" id="BMYX01000003">
    <property type="protein sequence ID" value="GGY08443.1"/>
    <property type="molecule type" value="Genomic_DNA"/>
</dbReference>
<keyword evidence="5" id="KW-1185">Reference proteome</keyword>
<reference evidence="4" key="2">
    <citation type="submission" date="2020-09" db="EMBL/GenBank/DDBJ databases">
        <authorList>
            <person name="Sun Q."/>
            <person name="Kim S."/>
        </authorList>
    </citation>
    <scope>NUCLEOTIDE SEQUENCE</scope>
    <source>
        <strain evidence="4">KCTC 32182</strain>
    </source>
</reference>
<dbReference type="RefSeq" id="WP_189531651.1">
    <property type="nucleotide sequence ID" value="NZ_BMYX01000003.1"/>
</dbReference>
<feature type="domain" description="AMP-dependent synthetase/ligase" evidence="3">
    <location>
        <begin position="10"/>
        <end position="411"/>
    </location>
</feature>
<dbReference type="PANTHER" id="PTHR43272">
    <property type="entry name" value="LONG-CHAIN-FATTY-ACID--COA LIGASE"/>
    <property type="match status" value="1"/>
</dbReference>
<keyword evidence="1" id="KW-0547">Nucleotide-binding</keyword>
<dbReference type="Proteomes" id="UP000645257">
    <property type="component" value="Unassembled WGS sequence"/>
</dbReference>
<organism evidence="4 5">
    <name type="scientific">Paludibacterium paludis</name>
    <dbReference type="NCBI Taxonomy" id="1225769"/>
    <lineage>
        <taxon>Bacteria</taxon>
        <taxon>Pseudomonadati</taxon>
        <taxon>Pseudomonadota</taxon>
        <taxon>Betaproteobacteria</taxon>
        <taxon>Neisseriales</taxon>
        <taxon>Chromobacteriaceae</taxon>
        <taxon>Paludibacterium</taxon>
    </lineage>
</organism>
<dbReference type="InterPro" id="IPR020845">
    <property type="entry name" value="AMP-binding_CS"/>
</dbReference>
<dbReference type="PROSITE" id="PS00455">
    <property type="entry name" value="AMP_BINDING"/>
    <property type="match status" value="1"/>
</dbReference>
<comment type="caution">
    <text evidence="4">The sequence shown here is derived from an EMBL/GenBank/DDBJ whole genome shotgun (WGS) entry which is preliminary data.</text>
</comment>
<dbReference type="SUPFAM" id="SSF56801">
    <property type="entry name" value="Acetyl-CoA synthetase-like"/>
    <property type="match status" value="1"/>
</dbReference>
<dbReference type="PANTHER" id="PTHR43272:SF33">
    <property type="entry name" value="AMP-BINDING DOMAIN-CONTAINING PROTEIN-RELATED"/>
    <property type="match status" value="1"/>
</dbReference>
<evidence type="ECO:0000256" key="2">
    <source>
        <dbReference type="ARBA" id="ARBA00022840"/>
    </source>
</evidence>
<reference evidence="4" key="1">
    <citation type="journal article" date="2014" name="Int. J. Syst. Evol. Microbiol.">
        <title>Complete genome sequence of Corynebacterium casei LMG S-19264T (=DSM 44701T), isolated from a smear-ripened cheese.</title>
        <authorList>
            <consortium name="US DOE Joint Genome Institute (JGI-PGF)"/>
            <person name="Walter F."/>
            <person name="Albersmeier A."/>
            <person name="Kalinowski J."/>
            <person name="Ruckert C."/>
        </authorList>
    </citation>
    <scope>NUCLEOTIDE SEQUENCE</scope>
    <source>
        <strain evidence="4">KCTC 32182</strain>
    </source>
</reference>
<gene>
    <name evidence="4" type="primary">fadD</name>
    <name evidence="4" type="ORF">GCM10011289_08960</name>
</gene>
<keyword evidence="2" id="KW-0067">ATP-binding</keyword>
<dbReference type="InterPro" id="IPR000873">
    <property type="entry name" value="AMP-dep_synth/lig_dom"/>
</dbReference>
<evidence type="ECO:0000256" key="1">
    <source>
        <dbReference type="ARBA" id="ARBA00022741"/>
    </source>
</evidence>
<evidence type="ECO:0000313" key="4">
    <source>
        <dbReference type="EMBL" id="GGY08443.1"/>
    </source>
</evidence>
<dbReference type="CDD" id="cd05907">
    <property type="entry name" value="VL_LC_FACS_like"/>
    <property type="match status" value="1"/>
</dbReference>
<proteinExistence type="predicted"/>
<name>A0A918NZI7_9NEIS</name>
<sequence>MLDRAFDFLFHQASLFPRQDCLSARRGKEWTRLSTTDTVERVNRISLGLMGIGIEKGDKVAIAADNCLEWTLVDLALQQIGAVSVPLYPTCTLDDARYILAHAEVKLAFAGSASLARKLTDALCGSECPIYGFVQIDGIAGLDELEAQADQARVDELDTIRAGITADDVFTIIYTSGTTGRSKGVVLNHRNVTSTVRSVAAHTGLPQGSCRALSFLPLSHIFERAGVLYYMYTGTAVYFATVETLSTALAEVRPHTFSAVPRVLEKVYEKLVGKARTLKGVQRRIYLWALRIAENYEPSRSLSPLGALQFALARKLVFSKWHAAMGGELRWINVGSAALQPRLARMFWAAGVVVSEGYGMTEAAPVISANPFSARDVRIGTVGIAMPGVEVRLADDGEILVRGPNVMVGYYKEPELTAEALAGGWLHTGDIGVVEDGYIRITDRKKEMFKTSNGKYIAPQIIENKLKESAFIDQIMVVGDGQKYASALIVPLFEKLREWCSDHGIAYTSDSEMARHPRIVELIDREIKRFNRQFGSWEHIKKFSLVETPWCVDRGELAPTLKLRRKVIAERCRHLIESMYAHPEPA</sequence>
<dbReference type="Gene3D" id="3.40.50.12780">
    <property type="entry name" value="N-terminal domain of ligase-like"/>
    <property type="match status" value="1"/>
</dbReference>
<dbReference type="GO" id="GO:0016020">
    <property type="term" value="C:membrane"/>
    <property type="evidence" value="ECO:0007669"/>
    <property type="project" value="TreeGrafter"/>
</dbReference>
<dbReference type="GO" id="GO:0005524">
    <property type="term" value="F:ATP binding"/>
    <property type="evidence" value="ECO:0007669"/>
    <property type="project" value="UniProtKB-KW"/>
</dbReference>
<dbReference type="InterPro" id="IPR042099">
    <property type="entry name" value="ANL_N_sf"/>
</dbReference>
<dbReference type="Pfam" id="PF23562">
    <property type="entry name" value="AMP-binding_C_3"/>
    <property type="match status" value="1"/>
</dbReference>
<accession>A0A918NZI7</accession>
<dbReference type="Pfam" id="PF00501">
    <property type="entry name" value="AMP-binding"/>
    <property type="match status" value="1"/>
</dbReference>